<dbReference type="NCBIfam" id="TIGR03097">
    <property type="entry name" value="PEP_O_lig_1"/>
    <property type="match status" value="1"/>
</dbReference>
<dbReference type="InterPro" id="IPR017528">
    <property type="entry name" value="CHP03097O-antigen_lig-rel"/>
</dbReference>
<feature type="domain" description="O-antigen ligase-related" evidence="6">
    <location>
        <begin position="204"/>
        <end position="355"/>
    </location>
</feature>
<accession>A0ABQ3FUG9</accession>
<protein>
    <submittedName>
        <fullName evidence="8">O-antigen polymerase</fullName>
    </submittedName>
</protein>
<feature type="transmembrane region" description="Helical" evidence="5">
    <location>
        <begin position="129"/>
        <end position="146"/>
    </location>
</feature>
<keyword evidence="9" id="KW-1185">Reference proteome</keyword>
<dbReference type="Pfam" id="PF19358">
    <property type="entry name" value="DUF5935"/>
    <property type="match status" value="1"/>
</dbReference>
<evidence type="ECO:0000256" key="5">
    <source>
        <dbReference type="SAM" id="Phobius"/>
    </source>
</evidence>
<keyword evidence="4 5" id="KW-0472">Membrane</keyword>
<evidence type="ECO:0000256" key="3">
    <source>
        <dbReference type="ARBA" id="ARBA00022989"/>
    </source>
</evidence>
<dbReference type="PANTHER" id="PTHR37422">
    <property type="entry name" value="TEICHURONIC ACID BIOSYNTHESIS PROTEIN TUAE"/>
    <property type="match status" value="1"/>
</dbReference>
<evidence type="ECO:0000313" key="8">
    <source>
        <dbReference type="EMBL" id="GHC68895.1"/>
    </source>
</evidence>
<dbReference type="Proteomes" id="UP000626210">
    <property type="component" value="Unassembled WGS sequence"/>
</dbReference>
<proteinExistence type="predicted"/>
<evidence type="ECO:0000256" key="2">
    <source>
        <dbReference type="ARBA" id="ARBA00022692"/>
    </source>
</evidence>
<gene>
    <name evidence="8" type="ORF">GCM10007320_01700</name>
</gene>
<evidence type="ECO:0000313" key="9">
    <source>
        <dbReference type="Proteomes" id="UP000626210"/>
    </source>
</evidence>
<dbReference type="PANTHER" id="PTHR37422:SF13">
    <property type="entry name" value="LIPOPOLYSACCHARIDE BIOSYNTHESIS PROTEIN PA4999-RELATED"/>
    <property type="match status" value="1"/>
</dbReference>
<comment type="subcellular location">
    <subcellularLocation>
        <location evidence="1">Membrane</location>
        <topology evidence="1">Multi-pass membrane protein</topology>
    </subcellularLocation>
</comment>
<evidence type="ECO:0000259" key="7">
    <source>
        <dbReference type="Pfam" id="PF19358"/>
    </source>
</evidence>
<feature type="transmembrane region" description="Helical" evidence="5">
    <location>
        <begin position="347"/>
        <end position="366"/>
    </location>
</feature>
<keyword evidence="3 5" id="KW-1133">Transmembrane helix</keyword>
<keyword evidence="2 5" id="KW-0812">Transmembrane</keyword>
<organism evidence="8 9">
    <name type="scientific">Pseudorhodoferax aquiterrae</name>
    <dbReference type="NCBI Taxonomy" id="747304"/>
    <lineage>
        <taxon>Bacteria</taxon>
        <taxon>Pseudomonadati</taxon>
        <taxon>Pseudomonadota</taxon>
        <taxon>Betaproteobacteria</taxon>
        <taxon>Burkholderiales</taxon>
        <taxon>Comamonadaceae</taxon>
    </lineage>
</organism>
<feature type="transmembrane region" description="Helical" evidence="5">
    <location>
        <begin position="172"/>
        <end position="189"/>
    </location>
</feature>
<dbReference type="RefSeq" id="WP_189685142.1">
    <property type="nucleotide sequence ID" value="NZ_BMYK01000001.1"/>
</dbReference>
<dbReference type="InterPro" id="IPR045979">
    <property type="entry name" value="DUF5935"/>
</dbReference>
<dbReference type="InterPro" id="IPR051533">
    <property type="entry name" value="WaaL-like"/>
</dbReference>
<dbReference type="InterPro" id="IPR007016">
    <property type="entry name" value="O-antigen_ligase-rel_domated"/>
</dbReference>
<feature type="transmembrane region" description="Helical" evidence="5">
    <location>
        <begin position="103"/>
        <end position="122"/>
    </location>
</feature>
<evidence type="ECO:0000259" key="6">
    <source>
        <dbReference type="Pfam" id="PF04932"/>
    </source>
</evidence>
<feature type="transmembrane region" description="Helical" evidence="5">
    <location>
        <begin position="242"/>
        <end position="261"/>
    </location>
</feature>
<feature type="domain" description="DUF5935" evidence="7">
    <location>
        <begin position="1"/>
        <end position="192"/>
    </location>
</feature>
<feature type="transmembrane region" description="Helical" evidence="5">
    <location>
        <begin position="47"/>
        <end position="67"/>
    </location>
</feature>
<reference evidence="9" key="1">
    <citation type="journal article" date="2019" name="Int. J. Syst. Evol. Microbiol.">
        <title>The Global Catalogue of Microorganisms (GCM) 10K type strain sequencing project: providing services to taxonomists for standard genome sequencing and annotation.</title>
        <authorList>
            <consortium name="The Broad Institute Genomics Platform"/>
            <consortium name="The Broad Institute Genome Sequencing Center for Infectious Disease"/>
            <person name="Wu L."/>
            <person name="Ma J."/>
        </authorList>
    </citation>
    <scope>NUCLEOTIDE SEQUENCE [LARGE SCALE GENOMIC DNA]</scope>
    <source>
        <strain evidence="9">KCTC 23314</strain>
    </source>
</reference>
<feature type="transmembrane region" description="Helical" evidence="5">
    <location>
        <begin position="79"/>
        <end position="97"/>
    </location>
</feature>
<feature type="transmembrane region" description="Helical" evidence="5">
    <location>
        <begin position="196"/>
        <end position="213"/>
    </location>
</feature>
<dbReference type="EMBL" id="BMYK01000001">
    <property type="protein sequence ID" value="GHC68895.1"/>
    <property type="molecule type" value="Genomic_DNA"/>
</dbReference>
<name>A0ABQ3FUG9_9BURK</name>
<sequence length="455" mass="49393">MRDLMMLGMMMVIVPIALSNAFAAYLVWGWTSVIAVPYYMWGFMGSLRYNLFFALVTLLLLVVGKSVDKSPFRLNRTSVLILLFVAHVTVSAVLADASARNNFSIYTDLLKSITYCLVMFFFVNSRLRLHAMLIAIALGLGFHGLAEGLKTLVTAGGHKVIGLPGTKMSDNNHFGVALVMALPILLYLYQYSKVRMVRLGFLGVLLATVLAVIGSRSRGAFLAMAMLAFMLMLTSRRKGMAALFVTLGVALVLVLSPASWFERIETIGSADQDASFMGRVEAWNVATALALQNPVFGTGFHAMQSGDVWFAVRPSDGLMGGLLGSANLSTHARAAHSIYFEVLGDHGFVGLLLFLAIMGNAFVTALQIRRMTAFRSDLLWARDMSDTLALSCFAFTVGGAGVSLAYFETYYVVVCLLEALRQYVLAQVRPASGQLPAQVRAASASAQANKRLQAP</sequence>
<feature type="transmembrane region" description="Helical" evidence="5">
    <location>
        <begin position="387"/>
        <end position="407"/>
    </location>
</feature>
<evidence type="ECO:0000256" key="4">
    <source>
        <dbReference type="ARBA" id="ARBA00023136"/>
    </source>
</evidence>
<comment type="caution">
    <text evidence="8">The sequence shown here is derived from an EMBL/GenBank/DDBJ whole genome shotgun (WGS) entry which is preliminary data.</text>
</comment>
<evidence type="ECO:0000256" key="1">
    <source>
        <dbReference type="ARBA" id="ARBA00004141"/>
    </source>
</evidence>
<dbReference type="Pfam" id="PF04932">
    <property type="entry name" value="Wzy_C"/>
    <property type="match status" value="1"/>
</dbReference>